<dbReference type="Gene3D" id="2.60.120.330">
    <property type="entry name" value="B-lactam Antibiotic, Isopenicillin N Synthase, Chain"/>
    <property type="match status" value="2"/>
</dbReference>
<dbReference type="InterPro" id="IPR044861">
    <property type="entry name" value="IPNS-like_FE2OG_OXY"/>
</dbReference>
<evidence type="ECO:0000313" key="7">
    <source>
        <dbReference type="Proteomes" id="UP000238479"/>
    </source>
</evidence>
<evidence type="ECO:0000256" key="2">
    <source>
        <dbReference type="ARBA" id="ARBA00022723"/>
    </source>
</evidence>
<name>A0A2P6QQP5_ROSCH</name>
<dbReference type="AlphaFoldDB" id="A0A2P6QQP5"/>
<dbReference type="GO" id="GO:0046872">
    <property type="term" value="F:metal ion binding"/>
    <property type="evidence" value="ECO:0007669"/>
    <property type="project" value="UniProtKB-KW"/>
</dbReference>
<dbReference type="PANTHER" id="PTHR10209:SF776">
    <property type="entry name" value="2OG-FE(II) OXYGENASE FAMILY OXIDOREDUCTASE"/>
    <property type="match status" value="1"/>
</dbReference>
<evidence type="ECO:0000313" key="6">
    <source>
        <dbReference type="EMBL" id="PRQ36504.1"/>
    </source>
</evidence>
<evidence type="ECO:0000256" key="4">
    <source>
        <dbReference type="ARBA" id="ARBA00023004"/>
    </source>
</evidence>
<evidence type="ECO:0000256" key="3">
    <source>
        <dbReference type="ARBA" id="ARBA00023002"/>
    </source>
</evidence>
<comment type="similarity">
    <text evidence="1">Belongs to the iron/ascorbate-dependent oxidoreductase family.</text>
</comment>
<feature type="domain" description="Isopenicillin N synthase-like Fe(2+) 2OG dioxygenase" evidence="5">
    <location>
        <begin position="384"/>
        <end position="439"/>
    </location>
</feature>
<gene>
    <name evidence="6" type="ORF">RchiOBHm_Chr4g0392271</name>
</gene>
<dbReference type="SUPFAM" id="SSF51197">
    <property type="entry name" value="Clavaminate synthase-like"/>
    <property type="match status" value="2"/>
</dbReference>
<proteinExistence type="inferred from homology"/>
<keyword evidence="2" id="KW-0479">Metal-binding</keyword>
<keyword evidence="7" id="KW-1185">Reference proteome</keyword>
<keyword evidence="3 6" id="KW-0560">Oxidoreductase</keyword>
<keyword evidence="4" id="KW-0408">Iron</keyword>
<reference evidence="6 7" key="1">
    <citation type="journal article" date="2018" name="Nat. Genet.">
        <title>The Rosa genome provides new insights in the design of modern roses.</title>
        <authorList>
            <person name="Bendahmane M."/>
        </authorList>
    </citation>
    <scope>NUCLEOTIDE SEQUENCE [LARGE SCALE GENOMIC DNA]</scope>
    <source>
        <strain evidence="7">cv. Old Blush</strain>
    </source>
</reference>
<comment type="caution">
    <text evidence="6">The sequence shown here is derived from an EMBL/GenBank/DDBJ whole genome shotgun (WGS) entry which is preliminary data.</text>
</comment>
<dbReference type="GO" id="GO:0050590">
    <property type="term" value="F:desacetoxyvindoline 4-hydroxylase activity"/>
    <property type="evidence" value="ECO:0007669"/>
    <property type="project" value="UniProtKB-EC"/>
</dbReference>
<dbReference type="InterPro" id="IPR027443">
    <property type="entry name" value="IPNS-like_sf"/>
</dbReference>
<evidence type="ECO:0000256" key="1">
    <source>
        <dbReference type="ARBA" id="ARBA00008056"/>
    </source>
</evidence>
<sequence length="464" mass="52750">MVEPDRLELLKAFDESKAGVKGVVDAGITKVPPIFVRLKKDPSIAGDHKTSGHFSIPVIDLANNEGRSAEVVNHGMPRRVMEEMMEATLGFHELPREDYGREPARKVRYFSGSSICQLIMYQDWRDTLQCNICDKPQEIPLIVHPLKSFSIFRGGRVFALTCLHWLGLGLFRHGLVVLRSDLLKDWLRALVWRGGAGRGVLGLCVDGGGGAVGPSTSGIRRLQWESRCVGAQRRSDRVPMYLGVQIRFRWAWAFVESALADLTLVSGRIWIRIWDPGRILFRILDPKQLLILFWYWFWFFRVRLPKSEVLEPLVAFDLLVSESPLLGGHIIGYNYSYSSIYTASVTYAVQQCLTALSHMFELLSVALGLKPDQLKTLEDCAEKHMILNHYYPPCPEPEQAIGAIEHSDPYFLTILLQDKISGLQIFYQNHWIDVPNVPWSFSGEHWRSLAGKLCMSYIFTKAIF</sequence>
<organism evidence="6 7">
    <name type="scientific">Rosa chinensis</name>
    <name type="common">China rose</name>
    <dbReference type="NCBI Taxonomy" id="74649"/>
    <lineage>
        <taxon>Eukaryota</taxon>
        <taxon>Viridiplantae</taxon>
        <taxon>Streptophyta</taxon>
        <taxon>Embryophyta</taxon>
        <taxon>Tracheophyta</taxon>
        <taxon>Spermatophyta</taxon>
        <taxon>Magnoliopsida</taxon>
        <taxon>eudicotyledons</taxon>
        <taxon>Gunneridae</taxon>
        <taxon>Pentapetalae</taxon>
        <taxon>rosids</taxon>
        <taxon>fabids</taxon>
        <taxon>Rosales</taxon>
        <taxon>Rosaceae</taxon>
        <taxon>Rosoideae</taxon>
        <taxon>Rosoideae incertae sedis</taxon>
        <taxon>Rosa</taxon>
    </lineage>
</organism>
<dbReference type="Pfam" id="PF03171">
    <property type="entry name" value="2OG-FeII_Oxy"/>
    <property type="match status" value="1"/>
</dbReference>
<dbReference type="EC" id="1.14.11.20" evidence="6"/>
<dbReference type="PANTHER" id="PTHR10209">
    <property type="entry name" value="OXIDOREDUCTASE, 2OG-FE II OXYGENASE FAMILY PROTEIN"/>
    <property type="match status" value="1"/>
</dbReference>
<evidence type="ECO:0000259" key="5">
    <source>
        <dbReference type="Pfam" id="PF03171"/>
    </source>
</evidence>
<dbReference type="Gramene" id="PRQ36504">
    <property type="protein sequence ID" value="PRQ36504"/>
    <property type="gene ID" value="RchiOBHm_Chr4g0392271"/>
</dbReference>
<dbReference type="Proteomes" id="UP000238479">
    <property type="component" value="Chromosome 4"/>
</dbReference>
<accession>A0A2P6QQP5</accession>
<protein>
    <submittedName>
        <fullName evidence="6">Putative deacetoxyvindoline 4-hydroxylase</fullName>
        <ecNumber evidence="6">1.14.11.20</ecNumber>
    </submittedName>
</protein>
<dbReference type="EMBL" id="PDCK01000042">
    <property type="protein sequence ID" value="PRQ36504.1"/>
    <property type="molecule type" value="Genomic_DNA"/>
</dbReference>